<protein>
    <submittedName>
        <fullName evidence="1">Uncharacterized protein</fullName>
    </submittedName>
</protein>
<gene>
    <name evidence="1" type="ORF">RHMOL_Rhmol03G0275400</name>
</gene>
<name>A0ACC0PKE6_RHOML</name>
<keyword evidence="2" id="KW-1185">Reference proteome</keyword>
<sequence length="160" mass="18037">MELPSGMIKGFDLNRYGGGETSEVLDMGSSCLWSDGDRYCTSKKKRGFGEAAYEQGKCVPRSSTPKTLPLLSWDQNQQPNEEVDQTDDLDQNSSTSNNYGEEDEVVGWPPIKSWREKLSTFVKVKMEGVVIARKVDLSLHNSYQELKDTLVDMFRRSGAR</sequence>
<organism evidence="1 2">
    <name type="scientific">Rhododendron molle</name>
    <name type="common">Chinese azalea</name>
    <name type="synonym">Azalea mollis</name>
    <dbReference type="NCBI Taxonomy" id="49168"/>
    <lineage>
        <taxon>Eukaryota</taxon>
        <taxon>Viridiplantae</taxon>
        <taxon>Streptophyta</taxon>
        <taxon>Embryophyta</taxon>
        <taxon>Tracheophyta</taxon>
        <taxon>Spermatophyta</taxon>
        <taxon>Magnoliopsida</taxon>
        <taxon>eudicotyledons</taxon>
        <taxon>Gunneridae</taxon>
        <taxon>Pentapetalae</taxon>
        <taxon>asterids</taxon>
        <taxon>Ericales</taxon>
        <taxon>Ericaceae</taxon>
        <taxon>Ericoideae</taxon>
        <taxon>Rhodoreae</taxon>
        <taxon>Rhododendron</taxon>
    </lineage>
</organism>
<evidence type="ECO:0000313" key="1">
    <source>
        <dbReference type="EMBL" id="KAI8565636.1"/>
    </source>
</evidence>
<accession>A0ACC0PKE6</accession>
<proteinExistence type="predicted"/>
<dbReference type="EMBL" id="CM046390">
    <property type="protein sequence ID" value="KAI8565636.1"/>
    <property type="molecule type" value="Genomic_DNA"/>
</dbReference>
<dbReference type="Proteomes" id="UP001062846">
    <property type="component" value="Chromosome 3"/>
</dbReference>
<reference evidence="1" key="1">
    <citation type="submission" date="2022-02" db="EMBL/GenBank/DDBJ databases">
        <title>Plant Genome Project.</title>
        <authorList>
            <person name="Zhang R.-G."/>
        </authorList>
    </citation>
    <scope>NUCLEOTIDE SEQUENCE</scope>
    <source>
        <strain evidence="1">AT1</strain>
    </source>
</reference>
<evidence type="ECO:0000313" key="2">
    <source>
        <dbReference type="Proteomes" id="UP001062846"/>
    </source>
</evidence>
<comment type="caution">
    <text evidence="1">The sequence shown here is derived from an EMBL/GenBank/DDBJ whole genome shotgun (WGS) entry which is preliminary data.</text>
</comment>